<evidence type="ECO:0000256" key="1">
    <source>
        <dbReference type="ARBA" id="ARBA00006611"/>
    </source>
</evidence>
<evidence type="ECO:0000313" key="5">
    <source>
        <dbReference type="EMBL" id="OHA55667.1"/>
    </source>
</evidence>
<comment type="caution">
    <text evidence="5">The sequence shown here is derived from an EMBL/GenBank/DDBJ whole genome shotgun (WGS) entry which is preliminary data.</text>
</comment>
<dbReference type="AlphaFoldDB" id="A0A1G2Q537"/>
<evidence type="ECO:0000313" key="6">
    <source>
        <dbReference type="Proteomes" id="UP000178936"/>
    </source>
</evidence>
<dbReference type="GO" id="GO:0005524">
    <property type="term" value="F:ATP binding"/>
    <property type="evidence" value="ECO:0007669"/>
    <property type="project" value="UniProtKB-KW"/>
</dbReference>
<evidence type="ECO:0000256" key="3">
    <source>
        <dbReference type="ARBA" id="ARBA00022840"/>
    </source>
</evidence>
<keyword evidence="3" id="KW-0067">ATP-binding</keyword>
<dbReference type="PANTHER" id="PTHR30258">
    <property type="entry name" value="TYPE II SECRETION SYSTEM PROTEIN GSPE-RELATED"/>
    <property type="match status" value="1"/>
</dbReference>
<feature type="domain" description="Bacterial type II secretion system protein E" evidence="4">
    <location>
        <begin position="210"/>
        <end position="224"/>
    </location>
</feature>
<dbReference type="GO" id="GO:0005886">
    <property type="term" value="C:plasma membrane"/>
    <property type="evidence" value="ECO:0007669"/>
    <property type="project" value="TreeGrafter"/>
</dbReference>
<dbReference type="CDD" id="cd01129">
    <property type="entry name" value="PulE-GspE-like"/>
    <property type="match status" value="1"/>
</dbReference>
<dbReference type="SUPFAM" id="SSF52540">
    <property type="entry name" value="P-loop containing nucleoside triphosphate hydrolases"/>
    <property type="match status" value="1"/>
</dbReference>
<protein>
    <recommendedName>
        <fullName evidence="4">Bacterial type II secretion system protein E domain-containing protein</fullName>
    </recommendedName>
</protein>
<dbReference type="Gene3D" id="3.40.50.300">
    <property type="entry name" value="P-loop containing nucleotide triphosphate hydrolases"/>
    <property type="match status" value="1"/>
</dbReference>
<gene>
    <name evidence="5" type="ORF">A2226_03015</name>
</gene>
<dbReference type="Proteomes" id="UP000178936">
    <property type="component" value="Unassembled WGS sequence"/>
</dbReference>
<dbReference type="PANTHER" id="PTHR30258:SF2">
    <property type="entry name" value="COMG OPERON PROTEIN 1"/>
    <property type="match status" value="1"/>
</dbReference>
<dbReference type="Gene3D" id="3.30.450.90">
    <property type="match status" value="1"/>
</dbReference>
<accession>A0A1G2Q537</accession>
<organism evidence="5 6">
    <name type="scientific">Candidatus Veblenbacteria bacterium RIFOXYA2_FULL_43_9</name>
    <dbReference type="NCBI Taxonomy" id="1802425"/>
    <lineage>
        <taxon>Bacteria</taxon>
        <taxon>Candidatus Vebleniibacteriota</taxon>
    </lineage>
</organism>
<evidence type="ECO:0000259" key="4">
    <source>
        <dbReference type="PROSITE" id="PS00662"/>
    </source>
</evidence>
<keyword evidence="2" id="KW-0547">Nucleotide-binding</keyword>
<dbReference type="Pfam" id="PF00437">
    <property type="entry name" value="T2SSE"/>
    <property type="match status" value="1"/>
</dbReference>
<sequence>MTAPLSKATSGDILDQILNNAIEYGASDVHFEPNGQQFNVRFRVDGLLYQISGLTNFPQEAITSRIKVVSEMDLFEHHLPQDGHFEFIYKDKVYNIRVSTSPTVHGQAVVLRLFNREAFVKEISELGFEPEQLATVKNIIASPYGMILITGQIGSGKTTLLYSILNSLSTPQRNIITLENPVEFSVPNIRQLQVNESVGLTFSLAMRAAVRQDPDVIMLGEIRDSETAQIALQAALTGTLVFSTFHTFDVSGLIIRLMEMGVPRSVLAHALTGVISSRLVRKICTNCAQSYSLTDAEAKVLGAEVATADFKKGQGCDVCHNSGYLGRTGIYEVIQFDDEIMTAIVEEKPIAELRQLLQSKIVLSLRQAAIKKVMAGTTTIEELIRVIGPHF</sequence>
<dbReference type="EMBL" id="MHTB01000008">
    <property type="protein sequence ID" value="OHA55667.1"/>
    <property type="molecule type" value="Genomic_DNA"/>
</dbReference>
<name>A0A1G2Q537_9BACT</name>
<comment type="similarity">
    <text evidence="1">Belongs to the GSP E family.</text>
</comment>
<proteinExistence type="inferred from homology"/>
<dbReference type="GO" id="GO:0016887">
    <property type="term" value="F:ATP hydrolysis activity"/>
    <property type="evidence" value="ECO:0007669"/>
    <property type="project" value="TreeGrafter"/>
</dbReference>
<dbReference type="InterPro" id="IPR027417">
    <property type="entry name" value="P-loop_NTPase"/>
</dbReference>
<evidence type="ECO:0000256" key="2">
    <source>
        <dbReference type="ARBA" id="ARBA00022741"/>
    </source>
</evidence>
<reference evidence="5 6" key="1">
    <citation type="journal article" date="2016" name="Nat. Commun.">
        <title>Thousands of microbial genomes shed light on interconnected biogeochemical processes in an aquifer system.</title>
        <authorList>
            <person name="Anantharaman K."/>
            <person name="Brown C.T."/>
            <person name="Hug L.A."/>
            <person name="Sharon I."/>
            <person name="Castelle C.J."/>
            <person name="Probst A.J."/>
            <person name="Thomas B.C."/>
            <person name="Singh A."/>
            <person name="Wilkins M.J."/>
            <person name="Karaoz U."/>
            <person name="Brodie E.L."/>
            <person name="Williams K.H."/>
            <person name="Hubbard S.S."/>
            <person name="Banfield J.F."/>
        </authorList>
    </citation>
    <scope>NUCLEOTIDE SEQUENCE [LARGE SCALE GENOMIC DNA]</scope>
</reference>
<dbReference type="InterPro" id="IPR001482">
    <property type="entry name" value="T2SS/T4SS_dom"/>
</dbReference>
<dbReference type="PROSITE" id="PS00662">
    <property type="entry name" value="T2SP_E"/>
    <property type="match status" value="1"/>
</dbReference>